<evidence type="ECO:0000313" key="2">
    <source>
        <dbReference type="Proteomes" id="UP000275772"/>
    </source>
</evidence>
<accession>A0A383V3F4</accession>
<dbReference type="EMBL" id="UNSH01000090">
    <property type="protein sequence ID" value="SZF06325.1"/>
    <property type="molecule type" value="Genomic_DNA"/>
</dbReference>
<proteinExistence type="predicted"/>
<dbReference type="Proteomes" id="UP000275772">
    <property type="component" value="Unassembled WGS sequence"/>
</dbReference>
<reference evidence="1 2" key="1">
    <citation type="submission" date="2017-11" db="EMBL/GenBank/DDBJ databases">
        <authorList>
            <person name="Kracher B."/>
        </authorList>
    </citation>
    <scope>NUCLEOTIDE SEQUENCE [LARGE SCALE GENOMIC DNA]</scope>
    <source>
        <strain evidence="1 2">RACE1</strain>
    </source>
</reference>
<dbReference type="AlphaFoldDB" id="A0A383V3F4"/>
<gene>
    <name evidence="1" type="ORF">BLGHR1_17129</name>
</gene>
<sequence length="366" mass="42405">MIRCAFAFLLIVGKSSDRLDRLVVTTDEVEKPSYGVYEVKDRDYFTNSEFIDTSIFSETKTTKQGTYYMPYCSDHLDSNEIARKITKGLTDITHQAHLGFVPDTEKENNCLNSLFSISNLELDQNMIDLSKCEKKVRRTCTSRTILNLAFTGIIAVDGPYKAFAPQKADQPIVVADDQPMDMSLLVLDGEMFGRIRTKYEEIALAWYQGHLQLFKQDLKTDNWTPVTLIGSEIWTGSLITNHILKLYPNTKLGWTEFYKKKEAIIQAYKSPMNRRRSRSDKYYNKIYDFINSFDRRKDRLLYNYPFLDLEYSLYLSDSHEQPVYFFGTKLKALSLIFTMGEKLYHKRLSIFMATGKTGSPDKRGIT</sequence>
<name>A0A383V3F4_BLUHO</name>
<evidence type="ECO:0000313" key="1">
    <source>
        <dbReference type="EMBL" id="SZF06325.1"/>
    </source>
</evidence>
<organism evidence="1 2">
    <name type="scientific">Blumeria hordei</name>
    <name type="common">Barley powdery mildew</name>
    <name type="synonym">Blumeria graminis f. sp. hordei</name>
    <dbReference type="NCBI Taxonomy" id="2867405"/>
    <lineage>
        <taxon>Eukaryota</taxon>
        <taxon>Fungi</taxon>
        <taxon>Dikarya</taxon>
        <taxon>Ascomycota</taxon>
        <taxon>Pezizomycotina</taxon>
        <taxon>Leotiomycetes</taxon>
        <taxon>Erysiphales</taxon>
        <taxon>Erysiphaceae</taxon>
        <taxon>Blumeria</taxon>
    </lineage>
</organism>
<protein>
    <submittedName>
        <fullName evidence="1">Uncharacterized protein</fullName>
    </submittedName>
</protein>
<dbReference type="VEuPathDB" id="FungiDB:BLGHR1_17129"/>